<dbReference type="EMBL" id="JABJWZ010000041">
    <property type="protein sequence ID" value="MBB1253172.1"/>
    <property type="molecule type" value="Genomic_DNA"/>
</dbReference>
<gene>
    <name evidence="1" type="ORF">H3146_07280</name>
</gene>
<protein>
    <submittedName>
        <fullName evidence="1">HK97 gp10 family phage protein</fullName>
    </submittedName>
</protein>
<evidence type="ECO:0000313" key="1">
    <source>
        <dbReference type="EMBL" id="MBB1253172.1"/>
    </source>
</evidence>
<dbReference type="InterPro" id="IPR010064">
    <property type="entry name" value="HK97-gp10_tail"/>
</dbReference>
<organism evidence="1 2">
    <name type="scientific">Streptomyces alkaliterrae</name>
    <dbReference type="NCBI Taxonomy" id="2213162"/>
    <lineage>
        <taxon>Bacteria</taxon>
        <taxon>Bacillati</taxon>
        <taxon>Actinomycetota</taxon>
        <taxon>Actinomycetes</taxon>
        <taxon>Kitasatosporales</taxon>
        <taxon>Streptomycetaceae</taxon>
        <taxon>Streptomyces</taxon>
    </lineage>
</organism>
<dbReference type="Proteomes" id="UP000525686">
    <property type="component" value="Unassembled WGS sequence"/>
</dbReference>
<dbReference type="RefSeq" id="WP_181353827.1">
    <property type="nucleotide sequence ID" value="NZ_JABJWZ010000041.1"/>
</dbReference>
<evidence type="ECO:0000313" key="2">
    <source>
        <dbReference type="Proteomes" id="UP000525686"/>
    </source>
</evidence>
<accession>A0A7W3WIU3</accession>
<comment type="caution">
    <text evidence="1">The sequence shown here is derived from an EMBL/GenBank/DDBJ whole genome shotgun (WGS) entry which is preliminary data.</text>
</comment>
<dbReference type="AlphaFoldDB" id="A0A7W3WIU3"/>
<proteinExistence type="predicted"/>
<name>A0A7W3WIU3_9ACTN</name>
<dbReference type="Pfam" id="PF04883">
    <property type="entry name" value="HK97-gp10_like"/>
    <property type="match status" value="1"/>
</dbReference>
<sequence length="112" mass="12582">MATPRARVRLKRAGVGRLLRSEMVETEMRRRAETIRSVAVSISPVGEAARDPHPGLYKSSWHVSSTRRGGRRRNRATATVWNSAPYARWVEYGTERVPAHHVLLRAVLAGGR</sequence>
<reference evidence="2" key="1">
    <citation type="submission" date="2020-05" db="EMBL/GenBank/DDBJ databases">
        <title>Classification of alakaliphilic streptomycetes isolated from an alkaline soil next to Lonar Crater, India and a proposal for the recognition of Streptomyces alkaliterrae sp. nov.</title>
        <authorList>
            <person name="Golinska P."/>
        </authorList>
    </citation>
    <scope>NUCLEOTIDE SEQUENCE [LARGE SCALE GENOMIC DNA]</scope>
    <source>
        <strain evidence="2">OF3</strain>
    </source>
</reference>